<keyword evidence="12" id="KW-1185">Reference proteome</keyword>
<comment type="similarity">
    <text evidence="2">Belongs to the cytochrome P450 family.</text>
</comment>
<dbReference type="InterPro" id="IPR001128">
    <property type="entry name" value="Cyt_P450"/>
</dbReference>
<reference evidence="13" key="1">
    <citation type="submission" date="2025-08" db="UniProtKB">
        <authorList>
            <consortium name="RefSeq"/>
        </authorList>
    </citation>
    <scope>IDENTIFICATION</scope>
</reference>
<feature type="region of interest" description="Disordered" evidence="11">
    <location>
        <begin position="42"/>
        <end position="244"/>
    </location>
</feature>
<keyword evidence="6" id="KW-0256">Endoplasmic reticulum</keyword>
<dbReference type="Gene3D" id="1.10.630.10">
    <property type="entry name" value="Cytochrome P450"/>
    <property type="match status" value="1"/>
</dbReference>
<dbReference type="InterPro" id="IPR036396">
    <property type="entry name" value="Cyt_P450_sf"/>
</dbReference>
<evidence type="ECO:0000256" key="7">
    <source>
        <dbReference type="ARBA" id="ARBA00023004"/>
    </source>
</evidence>
<dbReference type="PRINTS" id="PR00465">
    <property type="entry name" value="EP450IV"/>
</dbReference>
<accession>A0ABM5CGJ5</accession>
<evidence type="ECO:0000256" key="8">
    <source>
        <dbReference type="ARBA" id="ARBA00023136"/>
    </source>
</evidence>
<feature type="compositionally biased region" description="Low complexity" evidence="11">
    <location>
        <begin position="179"/>
        <end position="192"/>
    </location>
</feature>
<evidence type="ECO:0000313" key="13">
    <source>
        <dbReference type="RefSeq" id="XP_072807763.1"/>
    </source>
</evidence>
<gene>
    <name evidence="13" type="primary">CYP7A1</name>
</gene>
<evidence type="ECO:0000256" key="10">
    <source>
        <dbReference type="ARBA" id="ARBA00023221"/>
    </source>
</evidence>
<feature type="compositionally biased region" description="Basic and acidic residues" evidence="11">
    <location>
        <begin position="117"/>
        <end position="127"/>
    </location>
</feature>
<keyword evidence="9" id="KW-1207">Sterol metabolism</keyword>
<name>A0ABM5CGJ5_VICPA</name>
<dbReference type="Proteomes" id="UP001652581">
    <property type="component" value="Chromosome 29"/>
</dbReference>
<dbReference type="InterPro" id="IPR036972">
    <property type="entry name" value="Cyt_c_oxidase_su5b_sf"/>
</dbReference>
<dbReference type="PROSITE" id="PS00086">
    <property type="entry name" value="CYTOCHROME_P450"/>
    <property type="match status" value="1"/>
</dbReference>
<evidence type="ECO:0000256" key="3">
    <source>
        <dbReference type="ARBA" id="ARBA00022548"/>
    </source>
</evidence>
<dbReference type="Gene3D" id="2.60.11.10">
    <property type="entry name" value="Cytochrome c oxidase, subunit Vb"/>
    <property type="match status" value="1"/>
</dbReference>
<dbReference type="InterPro" id="IPR017972">
    <property type="entry name" value="Cyt_P450_CS"/>
</dbReference>
<dbReference type="Pfam" id="PF00067">
    <property type="entry name" value="p450"/>
    <property type="match status" value="1"/>
</dbReference>
<keyword evidence="6" id="KW-0492">Microsome</keyword>
<dbReference type="GeneID" id="102526027"/>
<dbReference type="RefSeq" id="XP_072807763.1">
    <property type="nucleotide sequence ID" value="XM_072951662.1"/>
</dbReference>
<dbReference type="PANTHER" id="PTHR24304:SF1">
    <property type="entry name" value="CYTOCHROME P450 7A1"/>
    <property type="match status" value="1"/>
</dbReference>
<sequence length="713" mass="79111">MAAWKGLDPYDMLVPKAASGAKEDPNLAPSVTSKRIVGCICEEDNSNVPNGKNSSKCVRSFSRNERTANGGPHPLRNRHLPPPGKPEPSEGAPQEGGERRPGTRPSPSPGAAPEGNTKGRDGRDRRGGRAPGSVPYVPRPPPPPPPGRRDPERRRTPRATFGPRPGGRREGRGAHRGDGAAAAAQTPSAAVGTRSPPPPPLTGSDFRDRRRGGRRSRGPPARRVSGRPRLPPAQAPGARQVGEPPLENGWVPYLGCALQFGANPLEFLRANQRKHGHVFTCKLMGNYVHFITNPLSYHKVLCHGKYLDWKKFHFTASAKAFGHRSIDPSDGNTTDNISKTIIKTLQGEALGSLTETMMENLQLVLRARLVPEPKAAAWATEGMYSFCYRVMFEAGYFTLFGRDLTGQDAQKALILNTLDNFKQFDKIFPALVAGFPIHVFKTGRHAREKLAEGLRLQKLRRRDHISELVRFLNDTLSTRDDAEKAKSLLAVLWASQANTIPATFWSLFQMIRNPEAMKAATEEINKTLENADQKVSLEGNPVYLNQAQLDDMPVLDSIIKESLRLSSASLNIRTAKEGFTLHLQDGSYNIRKDDIIALYPQLMHLDPEIYPDPLTFKYDRYLDENGKTKTTFYSNGLKLKYYYMPFGSGATICPGRLFAVQEIKQFLILMLSYFELELVESQVKCPPLDQSRAGLGILPPLNDIEFKYKLKQL</sequence>
<evidence type="ECO:0000256" key="6">
    <source>
        <dbReference type="ARBA" id="ARBA00022848"/>
    </source>
</evidence>
<evidence type="ECO:0000256" key="2">
    <source>
        <dbReference type="ARBA" id="ARBA00010617"/>
    </source>
</evidence>
<evidence type="ECO:0000256" key="1">
    <source>
        <dbReference type="ARBA" id="ARBA00004524"/>
    </source>
</evidence>
<evidence type="ECO:0000256" key="11">
    <source>
        <dbReference type="SAM" id="MobiDB-lite"/>
    </source>
</evidence>
<keyword evidence="8" id="KW-0472">Membrane</keyword>
<proteinExistence type="inferred from homology"/>
<keyword evidence="7" id="KW-0408">Iron</keyword>
<keyword evidence="5" id="KW-0479">Metal-binding</keyword>
<comment type="subcellular location">
    <subcellularLocation>
        <location evidence="1">Microsome membrane</location>
    </subcellularLocation>
</comment>
<feature type="compositionally biased region" description="Basic and acidic residues" evidence="11">
    <location>
        <begin position="167"/>
        <end position="178"/>
    </location>
</feature>
<protein>
    <submittedName>
        <fullName evidence="13">Cytochrome P450 7A1</fullName>
    </submittedName>
</protein>
<dbReference type="PRINTS" id="PR00385">
    <property type="entry name" value="P450"/>
</dbReference>
<keyword evidence="4" id="KW-0349">Heme</keyword>
<dbReference type="CDD" id="cd20631">
    <property type="entry name" value="CYP7A1"/>
    <property type="match status" value="1"/>
</dbReference>
<evidence type="ECO:0000256" key="4">
    <source>
        <dbReference type="ARBA" id="ARBA00022617"/>
    </source>
</evidence>
<organism evidence="12 13">
    <name type="scientific">Vicugna pacos</name>
    <name type="common">Alpaca</name>
    <name type="synonym">Lama pacos</name>
    <dbReference type="NCBI Taxonomy" id="30538"/>
    <lineage>
        <taxon>Eukaryota</taxon>
        <taxon>Metazoa</taxon>
        <taxon>Chordata</taxon>
        <taxon>Craniata</taxon>
        <taxon>Vertebrata</taxon>
        <taxon>Euteleostomi</taxon>
        <taxon>Mammalia</taxon>
        <taxon>Eutheria</taxon>
        <taxon>Laurasiatheria</taxon>
        <taxon>Artiodactyla</taxon>
        <taxon>Tylopoda</taxon>
        <taxon>Camelidae</taxon>
        <taxon>Vicugna</taxon>
    </lineage>
</organism>
<evidence type="ECO:0000256" key="5">
    <source>
        <dbReference type="ARBA" id="ARBA00022723"/>
    </source>
</evidence>
<dbReference type="SUPFAM" id="SSF57802">
    <property type="entry name" value="Rubredoxin-like"/>
    <property type="match status" value="1"/>
</dbReference>
<keyword evidence="10" id="KW-0443">Lipid metabolism</keyword>
<dbReference type="PANTHER" id="PTHR24304">
    <property type="entry name" value="CYTOCHROME P450 FAMILY 7"/>
    <property type="match status" value="1"/>
</dbReference>
<evidence type="ECO:0000313" key="12">
    <source>
        <dbReference type="Proteomes" id="UP001652581"/>
    </source>
</evidence>
<feature type="compositionally biased region" description="Pro residues" evidence="11">
    <location>
        <begin position="137"/>
        <end position="146"/>
    </location>
</feature>
<evidence type="ECO:0000256" key="9">
    <source>
        <dbReference type="ARBA" id="ARBA00023166"/>
    </source>
</evidence>
<dbReference type="InterPro" id="IPR002403">
    <property type="entry name" value="Cyt_P450_E_grp-IV"/>
</dbReference>
<keyword evidence="3" id="KW-0153">Cholesterol metabolism</keyword>
<dbReference type="InterPro" id="IPR050529">
    <property type="entry name" value="CYP450_sterol_14alpha_dmase"/>
</dbReference>
<keyword evidence="10" id="KW-0753">Steroid metabolism</keyword>
<feature type="compositionally biased region" description="Polar residues" evidence="11">
    <location>
        <begin position="46"/>
        <end position="57"/>
    </location>
</feature>
<dbReference type="SUPFAM" id="SSF48264">
    <property type="entry name" value="Cytochrome P450"/>
    <property type="match status" value="1"/>
</dbReference>